<sequence>MLQHQRRPPSAFLLSSPTQMLECQFKKLCVRGGARLTSPPTFLHHSSFKPEVKLATPLIYQSESRRTPISIASVQ</sequence>
<protein>
    <submittedName>
        <fullName evidence="1">Uncharacterized protein</fullName>
    </submittedName>
</protein>
<evidence type="ECO:0000313" key="1">
    <source>
        <dbReference type="EMBL" id="KAL5108565.1"/>
    </source>
</evidence>
<keyword evidence="2" id="KW-1185">Reference proteome</keyword>
<dbReference type="EMBL" id="JAKROA010000003">
    <property type="protein sequence ID" value="KAL5108565.1"/>
    <property type="molecule type" value="Genomic_DNA"/>
</dbReference>
<reference evidence="1 2" key="1">
    <citation type="journal article" date="2022" name="Front. Cell. Infect. Microbiol.">
        <title>The Genomes of Two Strains of Taenia crassiceps the Animal Model for the Study of Human Cysticercosis.</title>
        <authorList>
            <person name="Bobes R.J."/>
            <person name="Estrada K."/>
            <person name="Rios-Valencia D.G."/>
            <person name="Calderon-Gallegos A."/>
            <person name="de la Torre P."/>
            <person name="Carrero J.C."/>
            <person name="Sanchez-Flores A."/>
            <person name="Laclette J.P."/>
        </authorList>
    </citation>
    <scope>NUCLEOTIDE SEQUENCE [LARGE SCALE GENOMIC DNA]</scope>
    <source>
        <strain evidence="1">WFUcys</strain>
    </source>
</reference>
<organism evidence="1 2">
    <name type="scientific">Taenia crassiceps</name>
    <dbReference type="NCBI Taxonomy" id="6207"/>
    <lineage>
        <taxon>Eukaryota</taxon>
        <taxon>Metazoa</taxon>
        <taxon>Spiralia</taxon>
        <taxon>Lophotrochozoa</taxon>
        <taxon>Platyhelminthes</taxon>
        <taxon>Cestoda</taxon>
        <taxon>Eucestoda</taxon>
        <taxon>Cyclophyllidea</taxon>
        <taxon>Taeniidae</taxon>
        <taxon>Taenia</taxon>
    </lineage>
</organism>
<name>A0ABR4QGK2_9CEST</name>
<evidence type="ECO:0000313" key="2">
    <source>
        <dbReference type="Proteomes" id="UP001651158"/>
    </source>
</evidence>
<proteinExistence type="predicted"/>
<comment type="caution">
    <text evidence="1">The sequence shown here is derived from an EMBL/GenBank/DDBJ whole genome shotgun (WGS) entry which is preliminary data.</text>
</comment>
<dbReference type="Proteomes" id="UP001651158">
    <property type="component" value="Unassembled WGS sequence"/>
</dbReference>
<accession>A0ABR4QGK2</accession>
<gene>
    <name evidence="1" type="ORF">TcWFU_002054</name>
</gene>